<dbReference type="PANTHER" id="PTHR32119:SF2">
    <property type="entry name" value="OROTIDINE 5'-PHOSPHATE DECARBOXYLASE"/>
    <property type="match status" value="1"/>
</dbReference>
<comment type="pathway">
    <text evidence="2 9 12">Pyrimidine metabolism; UMP biosynthesis via de novo pathway; UMP from orotate: step 2/2.</text>
</comment>
<evidence type="ECO:0000259" key="13">
    <source>
        <dbReference type="SMART" id="SM00934"/>
    </source>
</evidence>
<dbReference type="PROSITE" id="PS00156">
    <property type="entry name" value="OMPDECASE"/>
    <property type="match status" value="1"/>
</dbReference>
<feature type="active site" description="For OMPdecase activity" evidence="10">
    <location>
        <position position="59"/>
    </location>
</feature>
<dbReference type="Pfam" id="PF00215">
    <property type="entry name" value="OMPdecase"/>
    <property type="match status" value="1"/>
</dbReference>
<evidence type="ECO:0000256" key="6">
    <source>
        <dbReference type="ARBA" id="ARBA00023239"/>
    </source>
</evidence>
<reference evidence="14 15" key="1">
    <citation type="submission" date="2018-05" db="EMBL/GenBank/DDBJ databases">
        <title>Genomic Encyclopedia of Type Strains, Phase IV (KMG-IV): sequencing the most valuable type-strain genomes for metagenomic binning, comparative biology and taxonomic classification.</title>
        <authorList>
            <person name="Goeker M."/>
        </authorList>
    </citation>
    <scope>NUCLEOTIDE SEQUENCE [LARGE SCALE GENOMIC DNA]</scope>
    <source>
        <strain evidence="14 15">DSM 22440</strain>
    </source>
</reference>
<dbReference type="GO" id="GO:0006207">
    <property type="term" value="P:'de novo' pyrimidine nucleobase biosynthetic process"/>
    <property type="evidence" value="ECO:0007669"/>
    <property type="project" value="InterPro"/>
</dbReference>
<dbReference type="InterPro" id="IPR011060">
    <property type="entry name" value="RibuloseP-bd_barrel"/>
</dbReference>
<gene>
    <name evidence="9" type="primary">pyrF</name>
    <name evidence="14" type="ORF">DES38_102167</name>
</gene>
<dbReference type="InterPro" id="IPR014732">
    <property type="entry name" value="OMPdecase"/>
</dbReference>
<dbReference type="CDD" id="cd04725">
    <property type="entry name" value="OMP_decarboxylase_like"/>
    <property type="match status" value="1"/>
</dbReference>
<feature type="domain" description="Orotidine 5'-phosphate decarboxylase" evidence="13">
    <location>
        <begin position="4"/>
        <end position="228"/>
    </location>
</feature>
<comment type="subunit">
    <text evidence="3 9">Homodimer.</text>
</comment>
<evidence type="ECO:0000256" key="3">
    <source>
        <dbReference type="ARBA" id="ARBA00011738"/>
    </source>
</evidence>
<dbReference type="AlphaFoldDB" id="A0A2V3WCV0"/>
<evidence type="ECO:0000256" key="5">
    <source>
        <dbReference type="ARBA" id="ARBA00022975"/>
    </source>
</evidence>
<accession>A0A2V3WCV0</accession>
<feature type="active site" description="For OMPdecase activity" evidence="10">
    <location>
        <position position="61"/>
    </location>
</feature>
<keyword evidence="15" id="KW-1185">Reference proteome</keyword>
<dbReference type="OrthoDB" id="9806203at2"/>
<dbReference type="SUPFAM" id="SSF51366">
    <property type="entry name" value="Ribulose-phoshate binding barrel"/>
    <property type="match status" value="1"/>
</dbReference>
<dbReference type="InterPro" id="IPR047596">
    <property type="entry name" value="OMPdecase_bac"/>
</dbReference>
<feature type="binding site" evidence="9 11">
    <location>
        <position position="32"/>
    </location>
    <ligand>
        <name>substrate</name>
    </ligand>
</feature>
<dbReference type="EC" id="4.1.1.23" evidence="9"/>
<comment type="caution">
    <text evidence="14">The sequence shown here is derived from an EMBL/GenBank/DDBJ whole genome shotgun (WGS) entry which is preliminary data.</text>
</comment>
<evidence type="ECO:0000256" key="4">
    <source>
        <dbReference type="ARBA" id="ARBA00022793"/>
    </source>
</evidence>
<dbReference type="InterPro" id="IPR001754">
    <property type="entry name" value="OMPdeCOase_dom"/>
</dbReference>
<dbReference type="GO" id="GO:0005829">
    <property type="term" value="C:cytosol"/>
    <property type="evidence" value="ECO:0007669"/>
    <property type="project" value="TreeGrafter"/>
</dbReference>
<dbReference type="UniPathway" id="UPA00070">
    <property type="reaction ID" value="UER00120"/>
</dbReference>
<keyword evidence="4 9" id="KW-0210">Decarboxylase</keyword>
<comment type="catalytic activity">
    <reaction evidence="7 9 12">
        <text>orotidine 5'-phosphate + H(+) = UMP + CO2</text>
        <dbReference type="Rhea" id="RHEA:11596"/>
        <dbReference type="ChEBI" id="CHEBI:15378"/>
        <dbReference type="ChEBI" id="CHEBI:16526"/>
        <dbReference type="ChEBI" id="CHEBI:57538"/>
        <dbReference type="ChEBI" id="CHEBI:57865"/>
        <dbReference type="EC" id="4.1.1.23"/>
    </reaction>
</comment>
<feature type="binding site" evidence="9">
    <location>
        <begin position="59"/>
        <end position="68"/>
    </location>
    <ligand>
        <name>substrate</name>
    </ligand>
</feature>
<evidence type="ECO:0000256" key="7">
    <source>
        <dbReference type="ARBA" id="ARBA00049157"/>
    </source>
</evidence>
<evidence type="ECO:0000256" key="9">
    <source>
        <dbReference type="HAMAP-Rule" id="MF_01200"/>
    </source>
</evidence>
<evidence type="ECO:0000256" key="1">
    <source>
        <dbReference type="ARBA" id="ARBA00002356"/>
    </source>
</evidence>
<comment type="similarity">
    <text evidence="8 9">Belongs to the OMP decarboxylase family. Type 1 subfamily.</text>
</comment>
<feature type="binding site" evidence="9 11">
    <location>
        <position position="183"/>
    </location>
    <ligand>
        <name>substrate</name>
    </ligand>
</feature>
<comment type="function">
    <text evidence="1 9">Catalyzes the decarboxylation of orotidine 5'-monophosphate (OMP) to uridine 5'-monophosphate (UMP).</text>
</comment>
<organism evidence="14 15">
    <name type="scientific">Streptohalobacillus salinus</name>
    <dbReference type="NCBI Taxonomy" id="621096"/>
    <lineage>
        <taxon>Bacteria</taxon>
        <taxon>Bacillati</taxon>
        <taxon>Bacillota</taxon>
        <taxon>Bacilli</taxon>
        <taxon>Bacillales</taxon>
        <taxon>Bacillaceae</taxon>
        <taxon>Streptohalobacillus</taxon>
    </lineage>
</organism>
<dbReference type="NCBIfam" id="TIGR01740">
    <property type="entry name" value="pyrF"/>
    <property type="match status" value="1"/>
</dbReference>
<dbReference type="Proteomes" id="UP000247922">
    <property type="component" value="Unassembled WGS sequence"/>
</dbReference>
<dbReference type="PANTHER" id="PTHR32119">
    <property type="entry name" value="OROTIDINE 5'-PHOSPHATE DECARBOXYLASE"/>
    <property type="match status" value="1"/>
</dbReference>
<evidence type="ECO:0000256" key="2">
    <source>
        <dbReference type="ARBA" id="ARBA00004861"/>
    </source>
</evidence>
<sequence>MNNNIYLALDFHSYLEADQFLTQHDLGGVPVKVGMELFYKEGPDCIKRLRDKGHDVFLDLKLHDIPTTVYKAMKNIASLDVQMTNVHALGSKEMMIRAKEGLVEGSHAGDVPYLVAVTLLTSHDQHTVNQQLRMPDTIEATVTHLASLAKQGSADGVVCSVHEVSNIKAACGQDFLTVTPGIRIENTSLDDQKRVATPGLAKEKGSDYLVIGRSITESSDPKERYNQAIKEWSK</sequence>
<feature type="binding site" evidence="9 11">
    <location>
        <position position="212"/>
    </location>
    <ligand>
        <name>substrate</name>
    </ligand>
</feature>
<dbReference type="GO" id="GO:0044205">
    <property type="term" value="P:'de novo' UMP biosynthetic process"/>
    <property type="evidence" value="ECO:0007669"/>
    <property type="project" value="UniProtKB-UniRule"/>
</dbReference>
<feature type="active site" description="Proton donor" evidence="9">
    <location>
        <position position="61"/>
    </location>
</feature>
<dbReference type="RefSeq" id="WP_110250465.1">
    <property type="nucleotide sequence ID" value="NZ_QJJR01000002.1"/>
</dbReference>
<feature type="binding site" evidence="9 11">
    <location>
        <position position="10"/>
    </location>
    <ligand>
        <name>substrate</name>
    </ligand>
</feature>
<evidence type="ECO:0000313" key="14">
    <source>
        <dbReference type="EMBL" id="PXW92586.1"/>
    </source>
</evidence>
<proteinExistence type="inferred from homology"/>
<evidence type="ECO:0000256" key="10">
    <source>
        <dbReference type="PIRSR" id="PIRSR614732-1"/>
    </source>
</evidence>
<feature type="binding site" evidence="9 11">
    <location>
        <position position="121"/>
    </location>
    <ligand>
        <name>substrate</name>
    </ligand>
</feature>
<evidence type="ECO:0000313" key="15">
    <source>
        <dbReference type="Proteomes" id="UP000247922"/>
    </source>
</evidence>
<evidence type="ECO:0000256" key="8">
    <source>
        <dbReference type="ARBA" id="ARBA00061012"/>
    </source>
</evidence>
<evidence type="ECO:0000256" key="12">
    <source>
        <dbReference type="RuleBase" id="RU000512"/>
    </source>
</evidence>
<dbReference type="GO" id="GO:0004590">
    <property type="term" value="F:orotidine-5'-phosphate decarboxylase activity"/>
    <property type="evidence" value="ECO:0007669"/>
    <property type="project" value="UniProtKB-UniRule"/>
</dbReference>
<keyword evidence="6 9" id="KW-0456">Lyase</keyword>
<feature type="binding site" evidence="9 11">
    <location>
        <position position="192"/>
    </location>
    <ligand>
        <name>substrate</name>
    </ligand>
</feature>
<dbReference type="SMART" id="SM00934">
    <property type="entry name" value="OMPdecase"/>
    <property type="match status" value="1"/>
</dbReference>
<dbReference type="InterPro" id="IPR018089">
    <property type="entry name" value="OMPdecase_AS"/>
</dbReference>
<dbReference type="FunFam" id="3.20.20.70:FF:000015">
    <property type="entry name" value="Orotidine 5'-phosphate decarboxylase"/>
    <property type="match status" value="1"/>
</dbReference>
<dbReference type="InterPro" id="IPR013785">
    <property type="entry name" value="Aldolase_TIM"/>
</dbReference>
<dbReference type="NCBIfam" id="NF001273">
    <property type="entry name" value="PRK00230.1"/>
    <property type="match status" value="1"/>
</dbReference>
<feature type="active site" description="For OMPdecase activity" evidence="10">
    <location>
        <position position="64"/>
    </location>
</feature>
<dbReference type="HAMAP" id="MF_01200_B">
    <property type="entry name" value="OMPdecase_type1_B"/>
    <property type="match status" value="1"/>
</dbReference>
<protein>
    <recommendedName>
        <fullName evidence="9">Orotidine 5'-phosphate decarboxylase</fullName>
        <ecNumber evidence="9">4.1.1.23</ecNumber>
    </recommendedName>
    <alternativeName>
        <fullName evidence="9">OMP decarboxylase</fullName>
        <shortName evidence="9">OMPDCase</shortName>
        <shortName evidence="9">OMPdecase</shortName>
    </alternativeName>
</protein>
<dbReference type="EMBL" id="QJJR01000002">
    <property type="protein sequence ID" value="PXW92586.1"/>
    <property type="molecule type" value="Genomic_DNA"/>
</dbReference>
<keyword evidence="5 9" id="KW-0665">Pyrimidine biosynthesis</keyword>
<dbReference type="Gene3D" id="3.20.20.70">
    <property type="entry name" value="Aldolase class I"/>
    <property type="match status" value="1"/>
</dbReference>
<feature type="binding site" evidence="9 11">
    <location>
        <position position="213"/>
    </location>
    <ligand>
        <name>substrate</name>
    </ligand>
</feature>
<name>A0A2V3WCV0_9BACI</name>
<evidence type="ECO:0000256" key="11">
    <source>
        <dbReference type="PIRSR" id="PIRSR614732-2"/>
    </source>
</evidence>